<dbReference type="OrthoDB" id="73401at2759"/>
<sequence length="776" mass="90028">MSLIHQYIIEFNKLVSSTNFMSSANDVAIKNKLFLIQQNINEDVDFNSFESYNLISNIYNILNQTSDNKSPVVANCIDLLQISINSRNKSIMKIIQDINFLPATTKLLWFVNDCCDSLIKLLTLIKNIIKFNYELDEHNLKVFVESLRDLTENFNDKRVSKLSMHILVNLAMHNESAKYLISKSIKITDVENKLDKGDDLISAKFLIIVLEEFNAKEIIPLIKLSLKSIKEALPLLDSDPVVHSIDIFKYVKKLCKSEVNLTEMEDLMGILEELNQKMINHFGNDTSSELKREFIENIFDFYSQLLNFDNNLAHHFVNLTLNIFEHPHYTRSACGLKFLSNFITYGGTFDSMDRTVESIIDYYNNNCDISPKVIGNSEKFEFLKFLKILHQNSKLNKTHLKPAFEYMENILSIFDSMTTENINEDAILLLVYSLQTLNVLSKDSSLFRDFLDKLFDQSIIPYVVAKAYMLKNEEILTILFSLTSMEKFPNTKVAQLLSKNVYGNHDQVTYKEVNNRPESKFSSKYITRHLLDDLDGLIKRINQKLDNNDYNGLKASDVISLYRQKNNYLQDHLTTISDSLNTYADLYNKAQQQNCILRRLGDKQEVVNWSMQLDIENAMKVNLKLESENLHLGHTIESFRNKVEKESSKTSQLSKQIAIKNKEIEKFRVEKAAMETEKQKFRHAQKENETRIQQLKQSLEEEKSLRESQVSSALAEQKRVTKSAEKEQAKLQEVIKLNENEIIQKQKRISELETELKEAEKIQTSILSLMQKSKRT</sequence>
<proteinExistence type="predicted"/>
<reference evidence="2" key="2">
    <citation type="submission" date="2022-10" db="EMBL/GenBank/DDBJ databases">
        <authorList>
            <consortium name="ENA_rothamsted_submissions"/>
            <consortium name="culmorum"/>
            <person name="King R."/>
        </authorList>
    </citation>
    <scope>NUCLEOTIDE SEQUENCE</scope>
</reference>
<feature type="coiled-coil region" evidence="1">
    <location>
        <begin position="657"/>
        <end position="762"/>
    </location>
</feature>
<keyword evidence="1" id="KW-0175">Coiled coil</keyword>
<dbReference type="AlphaFoldDB" id="A0A9N9RUM2"/>
<name>A0A9N9RUM2_9DIPT</name>
<evidence type="ECO:0000313" key="2">
    <source>
        <dbReference type="EMBL" id="CAG9803646.1"/>
    </source>
</evidence>
<protein>
    <submittedName>
        <fullName evidence="2">Uncharacterized protein</fullName>
    </submittedName>
</protein>
<gene>
    <name evidence="2" type="ORF">CHIRRI_LOCUS6544</name>
</gene>
<reference evidence="2" key="1">
    <citation type="submission" date="2022-01" db="EMBL/GenBank/DDBJ databases">
        <authorList>
            <person name="King R."/>
        </authorList>
    </citation>
    <scope>NUCLEOTIDE SEQUENCE</scope>
</reference>
<dbReference type="Proteomes" id="UP001153620">
    <property type="component" value="Chromosome 2"/>
</dbReference>
<dbReference type="EMBL" id="OU895878">
    <property type="protein sequence ID" value="CAG9803646.1"/>
    <property type="molecule type" value="Genomic_DNA"/>
</dbReference>
<accession>A0A9N9RUM2</accession>
<evidence type="ECO:0000313" key="3">
    <source>
        <dbReference type="Proteomes" id="UP001153620"/>
    </source>
</evidence>
<keyword evidence="3" id="KW-1185">Reference proteome</keyword>
<evidence type="ECO:0000256" key="1">
    <source>
        <dbReference type="SAM" id="Coils"/>
    </source>
</evidence>
<organism evidence="2 3">
    <name type="scientific">Chironomus riparius</name>
    <dbReference type="NCBI Taxonomy" id="315576"/>
    <lineage>
        <taxon>Eukaryota</taxon>
        <taxon>Metazoa</taxon>
        <taxon>Ecdysozoa</taxon>
        <taxon>Arthropoda</taxon>
        <taxon>Hexapoda</taxon>
        <taxon>Insecta</taxon>
        <taxon>Pterygota</taxon>
        <taxon>Neoptera</taxon>
        <taxon>Endopterygota</taxon>
        <taxon>Diptera</taxon>
        <taxon>Nematocera</taxon>
        <taxon>Chironomoidea</taxon>
        <taxon>Chironomidae</taxon>
        <taxon>Chironominae</taxon>
        <taxon>Chironomus</taxon>
    </lineage>
</organism>